<feature type="transmembrane region" description="Helical" evidence="1">
    <location>
        <begin position="27"/>
        <end position="47"/>
    </location>
</feature>
<evidence type="ECO:0000256" key="1">
    <source>
        <dbReference type="SAM" id="Phobius"/>
    </source>
</evidence>
<evidence type="ECO:0008006" key="3">
    <source>
        <dbReference type="Google" id="ProtNLM"/>
    </source>
</evidence>
<evidence type="ECO:0000313" key="2">
    <source>
        <dbReference type="EMBL" id="HED11893.1"/>
    </source>
</evidence>
<keyword evidence="1" id="KW-0812">Transmembrane</keyword>
<dbReference type="AlphaFoldDB" id="A0A7V1PVK2"/>
<accession>A0A7V1PVK2</accession>
<dbReference type="EMBL" id="DRLD01000411">
    <property type="protein sequence ID" value="HED11893.1"/>
    <property type="molecule type" value="Genomic_DNA"/>
</dbReference>
<gene>
    <name evidence="2" type="ORF">ENJ10_14480</name>
</gene>
<keyword evidence="1" id="KW-1133">Transmembrane helix</keyword>
<reference evidence="2" key="1">
    <citation type="journal article" date="2020" name="mSystems">
        <title>Genome- and Community-Level Interaction Insights into Carbon Utilization and Element Cycling Functions of Hydrothermarchaeota in Hydrothermal Sediment.</title>
        <authorList>
            <person name="Zhou Z."/>
            <person name="Liu Y."/>
            <person name="Xu W."/>
            <person name="Pan J."/>
            <person name="Luo Z.H."/>
            <person name="Li M."/>
        </authorList>
    </citation>
    <scope>NUCLEOTIDE SEQUENCE [LARGE SCALE GENOMIC DNA]</scope>
    <source>
        <strain evidence="2">HyVt-456</strain>
    </source>
</reference>
<dbReference type="Proteomes" id="UP000886005">
    <property type="component" value="Unassembled WGS sequence"/>
</dbReference>
<feature type="transmembrane region" description="Helical" evidence="1">
    <location>
        <begin position="59"/>
        <end position="76"/>
    </location>
</feature>
<protein>
    <recommendedName>
        <fullName evidence="3">Cytochrome C oxidase subunit IV</fullName>
    </recommendedName>
</protein>
<sequence length="77" mass="8859">MLNNKTGWLLLILFTLAGSWLSGLSHAFLALVMILFALKFFIISYQYMGLRFAHPFWRYSINIVVLGFVSVIIFSLL</sequence>
<comment type="caution">
    <text evidence="2">The sequence shown here is derived from an EMBL/GenBank/DDBJ whole genome shotgun (WGS) entry which is preliminary data.</text>
</comment>
<proteinExistence type="predicted"/>
<name>A0A7V1PVK2_CALAY</name>
<organism evidence="2">
    <name type="scientific">Caldithrix abyssi</name>
    <dbReference type="NCBI Taxonomy" id="187145"/>
    <lineage>
        <taxon>Bacteria</taxon>
        <taxon>Pseudomonadati</taxon>
        <taxon>Calditrichota</taxon>
        <taxon>Calditrichia</taxon>
        <taxon>Calditrichales</taxon>
        <taxon>Calditrichaceae</taxon>
        <taxon>Caldithrix</taxon>
    </lineage>
</organism>
<keyword evidence="1" id="KW-0472">Membrane</keyword>